<name>A0A387BZH5_9MICO</name>
<feature type="coiled-coil region" evidence="1">
    <location>
        <begin position="392"/>
        <end position="419"/>
    </location>
</feature>
<organism evidence="2 3">
    <name type="scientific">Gryllotalpicola protaetiae</name>
    <dbReference type="NCBI Taxonomy" id="2419771"/>
    <lineage>
        <taxon>Bacteria</taxon>
        <taxon>Bacillati</taxon>
        <taxon>Actinomycetota</taxon>
        <taxon>Actinomycetes</taxon>
        <taxon>Micrococcales</taxon>
        <taxon>Microbacteriaceae</taxon>
        <taxon>Gryllotalpicola</taxon>
    </lineage>
</organism>
<dbReference type="OrthoDB" id="138803at2"/>
<keyword evidence="1" id="KW-0175">Coiled coil</keyword>
<proteinExistence type="predicted"/>
<keyword evidence="3" id="KW-1185">Reference proteome</keyword>
<dbReference type="Proteomes" id="UP000275069">
    <property type="component" value="Chromosome"/>
</dbReference>
<dbReference type="RefSeq" id="WP_120789274.1">
    <property type="nucleotide sequence ID" value="NZ_CP032624.1"/>
</dbReference>
<dbReference type="KEGG" id="gry:D7I44_09460"/>
<dbReference type="AlphaFoldDB" id="A0A387BZH5"/>
<accession>A0A387BZH5</accession>
<evidence type="ECO:0000313" key="2">
    <source>
        <dbReference type="EMBL" id="AYG03741.1"/>
    </source>
</evidence>
<dbReference type="Pfam" id="PF11855">
    <property type="entry name" value="DUF3375"/>
    <property type="match status" value="1"/>
</dbReference>
<dbReference type="EMBL" id="CP032624">
    <property type="protein sequence ID" value="AYG03741.1"/>
    <property type="molecule type" value="Genomic_DNA"/>
</dbReference>
<protein>
    <submittedName>
        <fullName evidence="2">DUF3375 domain-containing protein</fullName>
    </submittedName>
</protein>
<gene>
    <name evidence="2" type="ORF">D7I44_09460</name>
</gene>
<evidence type="ECO:0000313" key="3">
    <source>
        <dbReference type="Proteomes" id="UP000275069"/>
    </source>
</evidence>
<sequence>MTALSDALRYQRLVESDAAMRMLRSDGVAIVAALLLTHLGAENRRVAADDLYEAIDADLIELREHFDLPRAKNAKAYCADWREAGLLTRRAAVESRGETLELSPAALAAIRIVDRLEAPTTSLTESRLASLAAQLHELALESDPDATRRLGALVAERERLDAEIARLESGGEVHTIEPSRALERVADILEQAADLPTDFARVRARFEELNGEVRAGILDGDDSNTTVIDDIFRGVNLIESSDEGRTFVAFTSLLLDPERSATLESDIRSVLDREFAGGLSPAERRVLRSFLRTLRDRSTEIHGALTVFARSLRRYVQQQDYQRERVLRRSVQRALAAAVQASAHTKPYRQTAIDLDLTALPLSTAGELSLHDPADFAAPATLDTSEAPVVDLEALRLLARETEIDFDELERNVNAAVADGPATIGELLARWPATQGVASVVGLVVLAVRHGDVDPSSLERVEWTGIDAIDRAAQIPVHRFTERIS</sequence>
<dbReference type="InterPro" id="IPR021804">
    <property type="entry name" value="DUF3375"/>
</dbReference>
<evidence type="ECO:0000256" key="1">
    <source>
        <dbReference type="SAM" id="Coils"/>
    </source>
</evidence>
<reference evidence="2 3" key="1">
    <citation type="submission" date="2018-09" db="EMBL/GenBank/DDBJ databases">
        <title>Genome sequencing of strain 2DFW10M-5.</title>
        <authorList>
            <person name="Heo J."/>
            <person name="Kim S.-J."/>
            <person name="Kwon S.-W."/>
        </authorList>
    </citation>
    <scope>NUCLEOTIDE SEQUENCE [LARGE SCALE GENOMIC DNA]</scope>
    <source>
        <strain evidence="2 3">2DFW10M-5</strain>
    </source>
</reference>